<keyword evidence="1" id="KW-0472">Membrane</keyword>
<evidence type="ECO:0000256" key="1">
    <source>
        <dbReference type="SAM" id="Phobius"/>
    </source>
</evidence>
<dbReference type="OrthoDB" id="5982559at2759"/>
<evidence type="ECO:0000313" key="3">
    <source>
        <dbReference type="Proteomes" id="UP000275408"/>
    </source>
</evidence>
<comment type="caution">
    <text evidence="2">The sequence shown here is derived from an EMBL/GenBank/DDBJ whole genome shotgun (WGS) entry which is preliminary data.</text>
</comment>
<sequence length="121" mass="14265">MNELQLLQNKAAKIILSLPCFYSSTEALKELCWPTLFKLRLFHRCVFVYKYILSLIQSLSVTSILIILVEKSNFYLPRVRRNYGKQRLLYQGLGEWNSLDKSIRDMRSLLIFKQALKTAIF</sequence>
<feature type="transmembrane region" description="Helical" evidence="1">
    <location>
        <begin position="48"/>
        <end position="69"/>
    </location>
</feature>
<proteinExistence type="predicted"/>
<dbReference type="EMBL" id="RCHS01000276">
    <property type="protein sequence ID" value="RMX59774.1"/>
    <property type="molecule type" value="Genomic_DNA"/>
</dbReference>
<evidence type="ECO:0000313" key="2">
    <source>
        <dbReference type="EMBL" id="RMX59774.1"/>
    </source>
</evidence>
<protein>
    <submittedName>
        <fullName evidence="2">Uncharacterized protein</fullName>
    </submittedName>
</protein>
<dbReference type="Proteomes" id="UP000275408">
    <property type="component" value="Unassembled WGS sequence"/>
</dbReference>
<reference evidence="2 3" key="1">
    <citation type="journal article" date="2018" name="Sci. Rep.">
        <title>Comparative analysis of the Pocillopora damicornis genome highlights role of immune system in coral evolution.</title>
        <authorList>
            <person name="Cunning R."/>
            <person name="Bay R.A."/>
            <person name="Gillette P."/>
            <person name="Baker A.C."/>
            <person name="Traylor-Knowles N."/>
        </authorList>
    </citation>
    <scope>NUCLEOTIDE SEQUENCE [LARGE SCALE GENOMIC DNA]</scope>
    <source>
        <strain evidence="2">RSMAS</strain>
        <tissue evidence="2">Whole animal</tissue>
    </source>
</reference>
<dbReference type="AlphaFoldDB" id="A0A3M6V1X7"/>
<accession>A0A3M6V1X7</accession>
<keyword evidence="3" id="KW-1185">Reference proteome</keyword>
<keyword evidence="1" id="KW-0812">Transmembrane</keyword>
<name>A0A3M6V1X7_POCDA</name>
<feature type="non-terminal residue" evidence="2">
    <location>
        <position position="121"/>
    </location>
</feature>
<organism evidence="2 3">
    <name type="scientific">Pocillopora damicornis</name>
    <name type="common">Cauliflower coral</name>
    <name type="synonym">Millepora damicornis</name>
    <dbReference type="NCBI Taxonomy" id="46731"/>
    <lineage>
        <taxon>Eukaryota</taxon>
        <taxon>Metazoa</taxon>
        <taxon>Cnidaria</taxon>
        <taxon>Anthozoa</taxon>
        <taxon>Hexacorallia</taxon>
        <taxon>Scleractinia</taxon>
        <taxon>Astrocoeniina</taxon>
        <taxon>Pocilloporidae</taxon>
        <taxon>Pocillopora</taxon>
    </lineage>
</organism>
<keyword evidence="1" id="KW-1133">Transmembrane helix</keyword>
<gene>
    <name evidence="2" type="ORF">pdam_00015352</name>
</gene>